<keyword evidence="1" id="KW-0732">Signal</keyword>
<comment type="caution">
    <text evidence="2">The sequence shown here is derived from an EMBL/GenBank/DDBJ whole genome shotgun (WGS) entry which is preliminary data.</text>
</comment>
<gene>
    <name evidence="2" type="ORF">E6Q80_12395</name>
</gene>
<protein>
    <submittedName>
        <fullName evidence="2">DUF3617 family protein</fullName>
    </submittedName>
</protein>
<feature type="chain" id="PRO_5022977789" evidence="1">
    <location>
        <begin position="19"/>
        <end position="172"/>
    </location>
</feature>
<evidence type="ECO:0000313" key="3">
    <source>
        <dbReference type="Proteomes" id="UP000321192"/>
    </source>
</evidence>
<evidence type="ECO:0000256" key="1">
    <source>
        <dbReference type="SAM" id="SignalP"/>
    </source>
</evidence>
<dbReference type="RefSeq" id="WP_043744046.1">
    <property type="nucleotide sequence ID" value="NZ_JAYRXT010000447.1"/>
</dbReference>
<name>A0A5C7SK35_THASP</name>
<evidence type="ECO:0000313" key="2">
    <source>
        <dbReference type="EMBL" id="TXH83983.1"/>
    </source>
</evidence>
<accession>A0A5C7SK35</accession>
<dbReference type="InterPro" id="IPR022061">
    <property type="entry name" value="DUF3617"/>
</dbReference>
<dbReference type="Proteomes" id="UP000321192">
    <property type="component" value="Unassembled WGS sequence"/>
</dbReference>
<reference evidence="2 3" key="1">
    <citation type="submission" date="2018-09" db="EMBL/GenBank/DDBJ databases">
        <title>Metagenome Assembled Genomes from an Advanced Water Purification Facility.</title>
        <authorList>
            <person name="Stamps B.W."/>
            <person name="Spear J.R."/>
        </authorList>
    </citation>
    <scope>NUCLEOTIDE SEQUENCE [LARGE SCALE GENOMIC DNA]</scope>
    <source>
        <strain evidence="2">Bin_27_1</strain>
    </source>
</reference>
<dbReference type="AlphaFoldDB" id="A0A5C7SK35"/>
<dbReference type="EMBL" id="SSFD01000192">
    <property type="protein sequence ID" value="TXH83983.1"/>
    <property type="molecule type" value="Genomic_DNA"/>
</dbReference>
<sequence length="172" mass="18462">MRRLLLLLTPVLAATAHASPVPAEAPIRMAGLWLMNTTPVGAAAQTSSFHICIGAPARDDVLAHPGSAVQNCREERWSKDEHYTYYQASCEAKGGNAAVEARFAGDFKYNFQGEVTMTIASQAGAAEVTRMEIDGRRLAPCRGGLPEGRFLIKGQDGVGNLNLGEPIRQPAR</sequence>
<organism evidence="2 3">
    <name type="scientific">Thauera aminoaromatica</name>
    <dbReference type="NCBI Taxonomy" id="164330"/>
    <lineage>
        <taxon>Bacteria</taxon>
        <taxon>Pseudomonadati</taxon>
        <taxon>Pseudomonadota</taxon>
        <taxon>Betaproteobacteria</taxon>
        <taxon>Rhodocyclales</taxon>
        <taxon>Zoogloeaceae</taxon>
        <taxon>Thauera</taxon>
    </lineage>
</organism>
<dbReference type="Pfam" id="PF12276">
    <property type="entry name" value="DUF3617"/>
    <property type="match status" value="1"/>
</dbReference>
<proteinExistence type="predicted"/>
<feature type="signal peptide" evidence="1">
    <location>
        <begin position="1"/>
        <end position="18"/>
    </location>
</feature>